<sequence length="99" mass="10443">MPNGSPHSVGVPNSSPHCIDVANGSRQGIPNYSPQSGSLSDASQQGFGIQNEPSQYDYNPIYDLSSNDIALVTSFFANSEASIDFDPTMDTQGAHQGAH</sequence>
<evidence type="ECO:0000313" key="2">
    <source>
        <dbReference type="EMBL" id="CRK95161.1"/>
    </source>
</evidence>
<feature type="compositionally biased region" description="Polar residues" evidence="1">
    <location>
        <begin position="24"/>
        <end position="54"/>
    </location>
</feature>
<evidence type="ECO:0000256" key="1">
    <source>
        <dbReference type="SAM" id="MobiDB-lite"/>
    </source>
</evidence>
<keyword evidence="3" id="KW-1185">Reference proteome</keyword>
<evidence type="ECO:0000313" key="3">
    <source>
        <dbReference type="Proteomes" id="UP000183832"/>
    </source>
</evidence>
<dbReference type="Proteomes" id="UP000183832">
    <property type="component" value="Unassembled WGS sequence"/>
</dbReference>
<organism evidence="2 3">
    <name type="scientific">Clunio marinus</name>
    <dbReference type="NCBI Taxonomy" id="568069"/>
    <lineage>
        <taxon>Eukaryota</taxon>
        <taxon>Metazoa</taxon>
        <taxon>Ecdysozoa</taxon>
        <taxon>Arthropoda</taxon>
        <taxon>Hexapoda</taxon>
        <taxon>Insecta</taxon>
        <taxon>Pterygota</taxon>
        <taxon>Neoptera</taxon>
        <taxon>Endopterygota</taxon>
        <taxon>Diptera</taxon>
        <taxon>Nematocera</taxon>
        <taxon>Chironomoidea</taxon>
        <taxon>Chironomidae</taxon>
        <taxon>Clunio</taxon>
    </lineage>
</organism>
<feature type="region of interest" description="Disordered" evidence="1">
    <location>
        <begin position="1"/>
        <end position="54"/>
    </location>
</feature>
<accession>A0A1J1I9Q2</accession>
<dbReference type="EMBL" id="CVRI01000041">
    <property type="protein sequence ID" value="CRK95161.1"/>
    <property type="molecule type" value="Genomic_DNA"/>
</dbReference>
<reference evidence="2 3" key="1">
    <citation type="submission" date="2015-04" db="EMBL/GenBank/DDBJ databases">
        <authorList>
            <person name="Syromyatnikov M.Y."/>
            <person name="Popov V.N."/>
        </authorList>
    </citation>
    <scope>NUCLEOTIDE SEQUENCE [LARGE SCALE GENOMIC DNA]</scope>
</reference>
<proteinExistence type="predicted"/>
<protein>
    <submittedName>
        <fullName evidence="2">CLUMA_CG008907, isoform A</fullName>
    </submittedName>
</protein>
<name>A0A1J1I9Q2_9DIPT</name>
<gene>
    <name evidence="2" type="ORF">CLUMA_CG008907</name>
</gene>
<dbReference type="AlphaFoldDB" id="A0A1J1I9Q2"/>